<dbReference type="AlphaFoldDB" id="E8LI80"/>
<keyword evidence="2" id="KW-1185">Reference proteome</keyword>
<dbReference type="Proteomes" id="UP000018458">
    <property type="component" value="Unassembled WGS sequence"/>
</dbReference>
<dbReference type="HOGENOM" id="CLU_3222926_0_0_6"/>
<name>E8LI80_SUCHY</name>
<organism evidence="1 2">
    <name type="scientific">Succinatimonas hippei (strain DSM 22608 / JCM 16073 / KCTC 15190 / YIT 12066)</name>
    <dbReference type="NCBI Taxonomy" id="762983"/>
    <lineage>
        <taxon>Bacteria</taxon>
        <taxon>Pseudomonadati</taxon>
        <taxon>Pseudomonadota</taxon>
        <taxon>Gammaproteobacteria</taxon>
        <taxon>Aeromonadales</taxon>
        <taxon>Succinivibrionaceae</taxon>
        <taxon>Succinatimonas</taxon>
    </lineage>
</organism>
<gene>
    <name evidence="1" type="ORF">HMPREF9444_00395</name>
</gene>
<proteinExistence type="predicted"/>
<dbReference type="STRING" id="762983.HMPREF9444_00395"/>
<reference evidence="1 2" key="1">
    <citation type="submission" date="2011-01" db="EMBL/GenBank/DDBJ databases">
        <authorList>
            <person name="Weinstock G."/>
            <person name="Sodergren E."/>
            <person name="Clifton S."/>
            <person name="Fulton L."/>
            <person name="Fulton B."/>
            <person name="Courtney L."/>
            <person name="Fronick C."/>
            <person name="Harrison M."/>
            <person name="Strong C."/>
            <person name="Farmer C."/>
            <person name="Delahaunty K."/>
            <person name="Markovic C."/>
            <person name="Hall O."/>
            <person name="Minx P."/>
            <person name="Tomlinson C."/>
            <person name="Mitreva M."/>
            <person name="Hou S."/>
            <person name="Chen J."/>
            <person name="Wollam A."/>
            <person name="Pepin K.H."/>
            <person name="Johnson M."/>
            <person name="Bhonagiri V."/>
            <person name="Zhang X."/>
            <person name="Suruliraj S."/>
            <person name="Warren W."/>
            <person name="Chinwalla A."/>
            <person name="Mardis E.R."/>
            <person name="Wilson R.K."/>
        </authorList>
    </citation>
    <scope>NUCLEOTIDE SEQUENCE [LARGE SCALE GENOMIC DNA]</scope>
    <source>
        <strain evidence="2">DSM 22608 / JCM 16073 / KCTC 15190 / YIT 12066</strain>
    </source>
</reference>
<comment type="caution">
    <text evidence="1">The sequence shown here is derived from an EMBL/GenBank/DDBJ whole genome shotgun (WGS) entry which is preliminary data.</text>
</comment>
<evidence type="ECO:0000313" key="1">
    <source>
        <dbReference type="EMBL" id="EFY07763.1"/>
    </source>
</evidence>
<evidence type="ECO:0000313" key="2">
    <source>
        <dbReference type="Proteomes" id="UP000018458"/>
    </source>
</evidence>
<protein>
    <submittedName>
        <fullName evidence="1">Uncharacterized protein</fullName>
    </submittedName>
</protein>
<accession>E8LI80</accession>
<dbReference type="EMBL" id="AEVO01000016">
    <property type="protein sequence ID" value="EFY07763.1"/>
    <property type="molecule type" value="Genomic_DNA"/>
</dbReference>
<sequence length="44" mass="5057">MVYKASPLKFSPAGRILKSTKLLFKKTHPASCGMLYRKLKRTFL</sequence>